<protein>
    <recommendedName>
        <fullName evidence="3">PID domain-containing protein</fullName>
    </recommendedName>
</protein>
<feature type="region of interest" description="Disordered" evidence="2">
    <location>
        <begin position="9"/>
        <end position="60"/>
    </location>
</feature>
<keyword evidence="1" id="KW-0677">Repeat</keyword>
<organism evidence="4 5">
    <name type="scientific">Characodon lateralis</name>
    <dbReference type="NCBI Taxonomy" id="208331"/>
    <lineage>
        <taxon>Eukaryota</taxon>
        <taxon>Metazoa</taxon>
        <taxon>Chordata</taxon>
        <taxon>Craniata</taxon>
        <taxon>Vertebrata</taxon>
        <taxon>Euteleostomi</taxon>
        <taxon>Actinopterygii</taxon>
        <taxon>Neopterygii</taxon>
        <taxon>Teleostei</taxon>
        <taxon>Neoteleostei</taxon>
        <taxon>Acanthomorphata</taxon>
        <taxon>Ovalentaria</taxon>
        <taxon>Atherinomorphae</taxon>
        <taxon>Cyprinodontiformes</taxon>
        <taxon>Goodeidae</taxon>
        <taxon>Characodon</taxon>
    </lineage>
</organism>
<feature type="region of interest" description="Disordered" evidence="2">
    <location>
        <begin position="70"/>
        <end position="89"/>
    </location>
</feature>
<reference evidence="4 5" key="1">
    <citation type="submission" date="2021-06" db="EMBL/GenBank/DDBJ databases">
        <authorList>
            <person name="Palmer J.M."/>
        </authorList>
    </citation>
    <scope>NUCLEOTIDE SEQUENCE [LARGE SCALE GENOMIC DNA]</scope>
    <source>
        <strain evidence="4 5">CL_MEX2019</strain>
        <tissue evidence="4">Muscle</tissue>
    </source>
</reference>
<evidence type="ECO:0000313" key="5">
    <source>
        <dbReference type="Proteomes" id="UP001352852"/>
    </source>
</evidence>
<dbReference type="Gene3D" id="2.20.70.10">
    <property type="match status" value="1"/>
</dbReference>
<dbReference type="InterPro" id="IPR006020">
    <property type="entry name" value="PTB/PI_dom"/>
</dbReference>
<dbReference type="SUPFAM" id="SSF51045">
    <property type="entry name" value="WW domain"/>
    <property type="match status" value="1"/>
</dbReference>
<dbReference type="PANTHER" id="PTHR14058:SF11">
    <property type="entry name" value="AMYLOID BETA PRECURSOR PROTEIN BINDING FAMILY B MEMBER 2"/>
    <property type="match status" value="1"/>
</dbReference>
<dbReference type="PANTHER" id="PTHR14058">
    <property type="entry name" value="AMYLOID BETA A4 PRECURSOR PROTEIN-BINDING FAMILY B"/>
    <property type="match status" value="1"/>
</dbReference>
<dbReference type="InterPro" id="IPR039576">
    <property type="entry name" value="APBB1/2/3"/>
</dbReference>
<dbReference type="Gene3D" id="2.30.29.30">
    <property type="entry name" value="Pleckstrin-homology domain (PH domain)/Phosphotyrosine-binding domain (PTB)"/>
    <property type="match status" value="1"/>
</dbReference>
<dbReference type="InterPro" id="IPR036020">
    <property type="entry name" value="WW_dom_sf"/>
</dbReference>
<feature type="compositionally biased region" description="Low complexity" evidence="2">
    <location>
        <begin position="70"/>
        <end position="81"/>
    </location>
</feature>
<proteinExistence type="predicted"/>
<feature type="domain" description="PID" evidence="3">
    <location>
        <begin position="195"/>
        <end position="246"/>
    </location>
</feature>
<name>A0ABU7F4R8_9TELE</name>
<evidence type="ECO:0000256" key="2">
    <source>
        <dbReference type="SAM" id="MobiDB-lite"/>
    </source>
</evidence>
<sequence>MAGIYYWHIPTGTTQWERPSTRPSPPGQPETQALADPTAPAPRKHSLGSLSPLPTPDHESCQAEIFFRASTRSGSTTSDSSVEPLSTQESTLPTCGFVNSCYFPRSTSLQETPDQESCSQHHEDEDKKQVWSEFGGKIDSEVWKDLQAATVNPDPSLKEFEGATLRYASLKLRNRPATEENESSRVNSDPEAKCFAVRSLGWVEMAEEDLAPGKSSVAVNNCIRQLSYCKNDIRDTVGIWGEVRDIVWSYICIPNVLCVLL</sequence>
<dbReference type="InterPro" id="IPR001202">
    <property type="entry name" value="WW_dom"/>
</dbReference>
<gene>
    <name evidence="4" type="ORF">CHARACLAT_016032</name>
</gene>
<keyword evidence="5" id="KW-1185">Reference proteome</keyword>
<dbReference type="InterPro" id="IPR011993">
    <property type="entry name" value="PH-like_dom_sf"/>
</dbReference>
<evidence type="ECO:0000256" key="1">
    <source>
        <dbReference type="ARBA" id="ARBA00022737"/>
    </source>
</evidence>
<dbReference type="Pfam" id="PF00640">
    <property type="entry name" value="PID"/>
    <property type="match status" value="1"/>
</dbReference>
<dbReference type="SUPFAM" id="SSF50729">
    <property type="entry name" value="PH domain-like"/>
    <property type="match status" value="1"/>
</dbReference>
<accession>A0ABU7F4R8</accession>
<evidence type="ECO:0000259" key="3">
    <source>
        <dbReference type="Pfam" id="PF00640"/>
    </source>
</evidence>
<dbReference type="Proteomes" id="UP001352852">
    <property type="component" value="Unassembled WGS sequence"/>
</dbReference>
<comment type="caution">
    <text evidence="4">The sequence shown here is derived from an EMBL/GenBank/DDBJ whole genome shotgun (WGS) entry which is preliminary data.</text>
</comment>
<evidence type="ECO:0000313" key="4">
    <source>
        <dbReference type="EMBL" id="MED6293969.1"/>
    </source>
</evidence>
<dbReference type="CDD" id="cd00201">
    <property type="entry name" value="WW"/>
    <property type="match status" value="1"/>
</dbReference>
<dbReference type="EMBL" id="JAHUTJ010075049">
    <property type="protein sequence ID" value="MED6293969.1"/>
    <property type="molecule type" value="Genomic_DNA"/>
</dbReference>